<reference evidence="3" key="1">
    <citation type="submission" date="2019-09" db="EMBL/GenBank/DDBJ databases">
        <title>Mumia zhuanghuii sp. nov. isolated from the intestinal contents of plateau pika (Ochotona curzoniae) in the Qinghai-Tibet plateau of China.</title>
        <authorList>
            <person name="Tian Z."/>
        </authorList>
    </citation>
    <scope>NUCLEOTIDE SEQUENCE [LARGE SCALE GENOMIC DNA]</scope>
    <source>
        <strain evidence="3">JCM 30598</strain>
    </source>
</reference>
<protein>
    <submittedName>
        <fullName evidence="2">Uncharacterized protein</fullName>
    </submittedName>
</protein>
<dbReference type="AlphaFoldDB" id="A0A5J5J003"/>
<evidence type="ECO:0000313" key="3">
    <source>
        <dbReference type="Proteomes" id="UP000325827"/>
    </source>
</evidence>
<gene>
    <name evidence="2" type="ORF">F6B43_16705</name>
</gene>
<name>A0A5J5J003_9MICO</name>
<evidence type="ECO:0000256" key="1">
    <source>
        <dbReference type="SAM" id="Phobius"/>
    </source>
</evidence>
<keyword evidence="3" id="KW-1185">Reference proteome</keyword>
<dbReference type="RefSeq" id="WP_150450140.1">
    <property type="nucleotide sequence ID" value="NZ_VYSA01000004.1"/>
</dbReference>
<sequence>MNTDDDRTMLILTLPILFLLLGPGILASFLPDVRALLLEADLLVDENVVIPIADGVGLDAARIVILCGLLIALLTLGAVGIKRLHARRDEKATR</sequence>
<keyword evidence="1" id="KW-1133">Transmembrane helix</keyword>
<dbReference type="EMBL" id="VYSA01000004">
    <property type="protein sequence ID" value="KAA9105998.1"/>
    <property type="molecule type" value="Genomic_DNA"/>
</dbReference>
<accession>A0A5J5J003</accession>
<dbReference type="Proteomes" id="UP000325827">
    <property type="component" value="Unassembled WGS sequence"/>
</dbReference>
<organism evidence="2 3">
    <name type="scientific">Microbacterium rhizomatis</name>
    <dbReference type="NCBI Taxonomy" id="1631477"/>
    <lineage>
        <taxon>Bacteria</taxon>
        <taxon>Bacillati</taxon>
        <taxon>Actinomycetota</taxon>
        <taxon>Actinomycetes</taxon>
        <taxon>Micrococcales</taxon>
        <taxon>Microbacteriaceae</taxon>
        <taxon>Microbacterium</taxon>
    </lineage>
</organism>
<evidence type="ECO:0000313" key="2">
    <source>
        <dbReference type="EMBL" id="KAA9105998.1"/>
    </source>
</evidence>
<feature type="transmembrane region" description="Helical" evidence="1">
    <location>
        <begin position="60"/>
        <end position="81"/>
    </location>
</feature>
<keyword evidence="1" id="KW-0472">Membrane</keyword>
<comment type="caution">
    <text evidence="2">The sequence shown here is derived from an EMBL/GenBank/DDBJ whole genome shotgun (WGS) entry which is preliminary data.</text>
</comment>
<proteinExistence type="predicted"/>
<keyword evidence="1" id="KW-0812">Transmembrane</keyword>